<dbReference type="GO" id="GO:0003677">
    <property type="term" value="F:DNA binding"/>
    <property type="evidence" value="ECO:0007669"/>
    <property type="project" value="InterPro"/>
</dbReference>
<dbReference type="Proteomes" id="UP000856143">
    <property type="component" value="Unassembled WGS sequence"/>
</dbReference>
<evidence type="ECO:0000313" key="1">
    <source>
        <dbReference type="EMBL" id="HAT1685550.1"/>
    </source>
</evidence>
<organism evidence="1 2">
    <name type="scientific">Klebsiella oxytoca</name>
    <dbReference type="NCBI Taxonomy" id="571"/>
    <lineage>
        <taxon>Bacteria</taxon>
        <taxon>Pseudomonadati</taxon>
        <taxon>Pseudomonadota</taxon>
        <taxon>Gammaproteobacteria</taxon>
        <taxon>Enterobacterales</taxon>
        <taxon>Enterobacteriaceae</taxon>
        <taxon>Klebsiella/Raoultella group</taxon>
        <taxon>Klebsiella</taxon>
    </lineage>
</organism>
<dbReference type="EMBL" id="DACSEO010000289">
    <property type="protein sequence ID" value="HAT1685550.1"/>
    <property type="molecule type" value="Genomic_DNA"/>
</dbReference>
<dbReference type="Gene3D" id="1.10.260.40">
    <property type="entry name" value="lambda repressor-like DNA-binding domains"/>
    <property type="match status" value="1"/>
</dbReference>
<sequence>MRWFSDYIDELKENLGITSDYGIAQHLGIARQSMTKIRNGEVLNNEMCFKIANELKRHPLEIIATARAQKEKNNEFRAFWIKVAKEYGNK</sequence>
<gene>
    <name evidence="1" type="ORF">I8Y21_006426</name>
</gene>
<proteinExistence type="predicted"/>
<name>A0AAN5RH85_KLEOX</name>
<comment type="caution">
    <text evidence="1">The sequence shown here is derived from an EMBL/GenBank/DDBJ whole genome shotgun (WGS) entry which is preliminary data.</text>
</comment>
<reference evidence="1" key="2">
    <citation type="submission" date="2020-11" db="EMBL/GenBank/DDBJ databases">
        <authorList>
            <consortium name="NCBI Pathogen Detection Project"/>
        </authorList>
    </citation>
    <scope>NUCLEOTIDE SEQUENCE</scope>
    <source>
        <strain evidence="1">R404</strain>
    </source>
</reference>
<dbReference type="AlphaFoldDB" id="A0AAN5RH85"/>
<protein>
    <submittedName>
        <fullName evidence="1">Uncharacterized protein</fullName>
    </submittedName>
</protein>
<dbReference type="SUPFAM" id="SSF47413">
    <property type="entry name" value="lambda repressor-like DNA-binding domains"/>
    <property type="match status" value="1"/>
</dbReference>
<reference evidence="1" key="1">
    <citation type="journal article" date="2018" name="Genome Biol.">
        <title>SKESA: strategic k-mer extension for scrupulous assemblies.</title>
        <authorList>
            <person name="Souvorov A."/>
            <person name="Agarwala R."/>
            <person name="Lipman D.J."/>
        </authorList>
    </citation>
    <scope>NUCLEOTIDE SEQUENCE</scope>
    <source>
        <strain evidence="1">R404</strain>
    </source>
</reference>
<evidence type="ECO:0000313" key="2">
    <source>
        <dbReference type="Proteomes" id="UP000856143"/>
    </source>
</evidence>
<accession>A0AAN5RH85</accession>
<dbReference type="InterPro" id="IPR010982">
    <property type="entry name" value="Lambda_DNA-bd_dom_sf"/>
</dbReference>